<dbReference type="Pfam" id="PF01314">
    <property type="entry name" value="AFOR_C"/>
    <property type="match status" value="1"/>
</dbReference>
<dbReference type="SUPFAM" id="SSF48310">
    <property type="entry name" value="Aldehyde ferredoxin oxidoreductase, C-terminal domains"/>
    <property type="match status" value="1"/>
</dbReference>
<keyword evidence="3" id="KW-0004">4Fe-4S</keyword>
<evidence type="ECO:0000256" key="8">
    <source>
        <dbReference type="ARBA" id="ARBA00049934"/>
    </source>
</evidence>
<dbReference type="GO" id="GO:0046872">
    <property type="term" value="F:metal ion binding"/>
    <property type="evidence" value="ECO:0007669"/>
    <property type="project" value="UniProtKB-KW"/>
</dbReference>
<protein>
    <submittedName>
        <fullName evidence="10">Aldehyde ferredoxin oxidoreductase</fullName>
    </submittedName>
</protein>
<keyword evidence="5" id="KW-0560">Oxidoreductase</keyword>
<keyword evidence="4" id="KW-0479">Metal-binding</keyword>
<dbReference type="GO" id="GO:0009055">
    <property type="term" value="F:electron transfer activity"/>
    <property type="evidence" value="ECO:0007669"/>
    <property type="project" value="InterPro"/>
</dbReference>
<reference evidence="10" key="1">
    <citation type="journal article" date="2020" name="MBio">
        <title>'Candidatus Ethanoperedens,' a Thermophilic Genus of Archaea Mediating the Anaerobic Oxidation of Ethane.</title>
        <authorList>
            <person name="Hahn C.J."/>
            <person name="Laso-Perez R."/>
            <person name="Vulcano F."/>
            <person name="Vaziourakis K.M."/>
            <person name="Stokke R."/>
            <person name="Steen I.H."/>
            <person name="Teske A."/>
            <person name="Boetius A."/>
            <person name="Liebeke M."/>
            <person name="Amann R."/>
            <person name="Knittel K."/>
            <person name="Wegener G."/>
        </authorList>
    </citation>
    <scope>NUCLEOTIDE SEQUENCE</scope>
    <source>
        <strain evidence="10">GoM-Arc1-LC-WB58</strain>
    </source>
</reference>
<evidence type="ECO:0000256" key="5">
    <source>
        <dbReference type="ARBA" id="ARBA00023002"/>
    </source>
</evidence>
<dbReference type="Proteomes" id="UP000606580">
    <property type="component" value="Unassembled WGS sequence"/>
</dbReference>
<dbReference type="EMBL" id="WNEG01000085">
    <property type="protein sequence ID" value="NMG83468.1"/>
    <property type="molecule type" value="Genomic_DNA"/>
</dbReference>
<dbReference type="InterPro" id="IPR013985">
    <property type="entry name" value="Ald_Fedxn_OxRdtase_dom3"/>
</dbReference>
<gene>
    <name evidence="10" type="ORF">GIS02_04595</name>
</gene>
<evidence type="ECO:0000256" key="7">
    <source>
        <dbReference type="ARBA" id="ARBA00023014"/>
    </source>
</evidence>
<evidence type="ECO:0000256" key="2">
    <source>
        <dbReference type="ARBA" id="ARBA00011032"/>
    </source>
</evidence>
<dbReference type="Gene3D" id="1.10.569.10">
    <property type="entry name" value="Aldehyde Ferredoxin Oxidoreductase Protein, subunit A, domain 2"/>
    <property type="match status" value="1"/>
</dbReference>
<dbReference type="SUPFAM" id="SSF56228">
    <property type="entry name" value="Aldehyde ferredoxin oxidoreductase, N-terminal domain"/>
    <property type="match status" value="1"/>
</dbReference>
<dbReference type="Gene3D" id="3.60.9.10">
    <property type="entry name" value="Aldehyde ferredoxin oxidoreductase, N-terminal domain"/>
    <property type="match status" value="1"/>
</dbReference>
<evidence type="ECO:0000256" key="1">
    <source>
        <dbReference type="ARBA" id="ARBA00001966"/>
    </source>
</evidence>
<dbReference type="InterPro" id="IPR051919">
    <property type="entry name" value="W-dependent_AOR"/>
</dbReference>
<organism evidence="10 11">
    <name type="scientific">Candidatus Ethanoperedens thermophilum</name>
    <dbReference type="NCBI Taxonomy" id="2766897"/>
    <lineage>
        <taxon>Archaea</taxon>
        <taxon>Methanobacteriati</taxon>
        <taxon>Methanobacteriota</taxon>
        <taxon>Stenosarchaea group</taxon>
        <taxon>Methanomicrobia</taxon>
        <taxon>Methanosarcinales</taxon>
        <taxon>Methanosarcinales incertae sedis</taxon>
        <taxon>GOM Arc I cluster</taxon>
        <taxon>Candidatus Ethanoperedens</taxon>
    </lineage>
</organism>
<sequence length="560" mass="61971">MEFDMNLLRVNLTKQTICTEEINDEFSCFIGGRGLATALLSDEVKPDVKPLNSDNKLIFTTGALTGSSIPFSARHNVTSISPLTNTIFSSNAGGNFGCELTRTGYHAVIIEGRAPSPVYLYIGENMGDEHAELRDAAHLWGTDVFDATMRLTKECGVHFRNTAVIGIAGEQQVYFANIMTQMHRAFGRGGLGAVMGNKNLKAVVASGRNMIPIDRYIDIEAGLWKKVVDNMTGLKYLGTSSILSVANMNQALPTKNYSATTYEDAGKIDGEALRKHTINVNTCHSCLVACKRVTQSKKYNIITEGPEYETLMALGSNLCVNSLDAIIKSNYLCNKHGLDTISTGAAIAGLIAASEKNRTKYDITWGDYDGVHKLIEMIAKRQGIGVELANGAAAFAQKHDMPYYTVKGLDFPGHDCRGVAGQGLSYAVSNRGADHLYSMEYIEEYGRPDRTIITGKAERVIYNENRNAVLDSMSLCKFSVRFYTMDDYLKILSKITGSMEERDMQLLGARIVEMERRFNCKRGFNKKDDVLPEIMKPSGFEEELKNYYRLRGWTNNGCTE</sequence>
<dbReference type="InterPro" id="IPR036021">
    <property type="entry name" value="Tungsten_al_ferr_oxy-like_C"/>
</dbReference>
<evidence type="ECO:0000313" key="11">
    <source>
        <dbReference type="Proteomes" id="UP000606580"/>
    </source>
</evidence>
<comment type="cofactor">
    <cofactor evidence="8">
        <name>tungstopterin</name>
        <dbReference type="ChEBI" id="CHEBI:30402"/>
    </cofactor>
</comment>
<dbReference type="InterPro" id="IPR013984">
    <property type="entry name" value="Ald_Fedxn_OxRdtase_dom2"/>
</dbReference>
<proteinExistence type="inferred from homology"/>
<keyword evidence="6" id="KW-0408">Iron</keyword>
<dbReference type="InterPro" id="IPR013983">
    <property type="entry name" value="Ald_Fedxn_OxRdtase_N"/>
</dbReference>
<dbReference type="GO" id="GO:0051539">
    <property type="term" value="F:4 iron, 4 sulfur cluster binding"/>
    <property type="evidence" value="ECO:0007669"/>
    <property type="project" value="UniProtKB-KW"/>
</dbReference>
<evidence type="ECO:0000259" key="9">
    <source>
        <dbReference type="SMART" id="SM00790"/>
    </source>
</evidence>
<dbReference type="InterPro" id="IPR036503">
    <property type="entry name" value="Ald_Fedxn_OxRdtase_N_sf"/>
</dbReference>
<dbReference type="PANTHER" id="PTHR30038:SF7">
    <property type="entry name" value="TUNGSTEN-CONTAINING GLYCERALDEHYDE-3-PHOSPHATE:FERREDOXIN OXIDOREDUCTASE"/>
    <property type="match status" value="1"/>
</dbReference>
<evidence type="ECO:0000313" key="10">
    <source>
        <dbReference type="EMBL" id="NMG83468.1"/>
    </source>
</evidence>
<comment type="caution">
    <text evidence="10">The sequence shown here is derived from an EMBL/GenBank/DDBJ whole genome shotgun (WGS) entry which is preliminary data.</text>
</comment>
<keyword evidence="7" id="KW-0411">Iron-sulfur</keyword>
<dbReference type="InterPro" id="IPR001203">
    <property type="entry name" value="OxRdtase_Ald_Fedxn_C"/>
</dbReference>
<dbReference type="AlphaFoldDB" id="A0A848D9Y3"/>
<evidence type="ECO:0000256" key="4">
    <source>
        <dbReference type="ARBA" id="ARBA00022723"/>
    </source>
</evidence>
<comment type="cofactor">
    <cofactor evidence="1">
        <name>[4Fe-4S] cluster</name>
        <dbReference type="ChEBI" id="CHEBI:49883"/>
    </cofactor>
</comment>
<evidence type="ECO:0000256" key="6">
    <source>
        <dbReference type="ARBA" id="ARBA00023004"/>
    </source>
</evidence>
<dbReference type="SMART" id="SM00790">
    <property type="entry name" value="AFOR_N"/>
    <property type="match status" value="1"/>
</dbReference>
<dbReference type="PANTHER" id="PTHR30038">
    <property type="entry name" value="ALDEHYDE FERREDOXIN OXIDOREDUCTASE"/>
    <property type="match status" value="1"/>
</dbReference>
<evidence type="ECO:0000256" key="3">
    <source>
        <dbReference type="ARBA" id="ARBA00022485"/>
    </source>
</evidence>
<comment type="similarity">
    <text evidence="2">Belongs to the AOR/FOR family.</text>
</comment>
<name>A0A848D9Y3_9EURY</name>
<dbReference type="GO" id="GO:0016625">
    <property type="term" value="F:oxidoreductase activity, acting on the aldehyde or oxo group of donors, iron-sulfur protein as acceptor"/>
    <property type="evidence" value="ECO:0007669"/>
    <property type="project" value="InterPro"/>
</dbReference>
<feature type="domain" description="Aldehyde ferredoxin oxidoreductase N-terminal" evidence="9">
    <location>
        <begin position="3"/>
        <end position="209"/>
    </location>
</feature>
<accession>A0A848D9Y3</accession>
<dbReference type="Gene3D" id="1.10.599.10">
    <property type="entry name" value="Aldehyde Ferredoxin Oxidoreductase Protein, subunit A, domain 3"/>
    <property type="match status" value="1"/>
</dbReference>
<dbReference type="Pfam" id="PF02730">
    <property type="entry name" value="AFOR_N"/>
    <property type="match status" value="1"/>
</dbReference>